<gene>
    <name evidence="6" type="ORF">FEF26_05115</name>
</gene>
<feature type="compositionally biased region" description="Polar residues" evidence="4">
    <location>
        <begin position="34"/>
        <end position="49"/>
    </location>
</feature>
<dbReference type="PANTHER" id="PTHR10146">
    <property type="entry name" value="PROLINE SYNTHETASE CO-TRANSCRIBED BACTERIAL HOMOLOG PROTEIN"/>
    <property type="match status" value="1"/>
</dbReference>
<dbReference type="PROSITE" id="PS01211">
    <property type="entry name" value="UPF0001"/>
    <property type="match status" value="1"/>
</dbReference>
<evidence type="ECO:0000256" key="1">
    <source>
        <dbReference type="ARBA" id="ARBA00022898"/>
    </source>
</evidence>
<dbReference type="InterPro" id="IPR029066">
    <property type="entry name" value="PLP-binding_barrel"/>
</dbReference>
<sequence length="324" mass="35281">MSRWLISTAARLRTRRFSHIGPANRAEPRRGASPDSSGQTASRVGTSEQRPSRLDTVDFTTAFRSAADNADDPRTRQLALNLAAVHERIDKAVAASGRTDRPELIVVSKYFPPEDVQRLFELGVRDIGENKDQEAAAKAASVAELLQDRDRRSSPEDPHDTALRWHFIGQLQTNKAKSVVRYAHSVHSADRPKLVKALDNAAERASGEGVRSQPLEVLIQVDLRSPLPEDHRGGASPTDMLSLAEIIASCEHLHLGGLMAVAPLEEAPEPAFARLGELAQLLVTEHPVATQISAGMSQDLEAAVSCGATRLRIGRDVLGERPHH</sequence>
<evidence type="ECO:0000259" key="5">
    <source>
        <dbReference type="Pfam" id="PF01168"/>
    </source>
</evidence>
<dbReference type="EMBL" id="VAVZ01000010">
    <property type="protein sequence ID" value="TLP98362.1"/>
    <property type="molecule type" value="Genomic_DNA"/>
</dbReference>
<dbReference type="Gene3D" id="3.20.20.10">
    <property type="entry name" value="Alanine racemase"/>
    <property type="match status" value="1"/>
</dbReference>
<keyword evidence="7" id="KW-1185">Reference proteome</keyword>
<feature type="region of interest" description="Disordered" evidence="4">
    <location>
        <begin position="16"/>
        <end position="53"/>
    </location>
</feature>
<evidence type="ECO:0000313" key="6">
    <source>
        <dbReference type="EMBL" id="TLP98362.1"/>
    </source>
</evidence>
<evidence type="ECO:0000256" key="4">
    <source>
        <dbReference type="SAM" id="MobiDB-lite"/>
    </source>
</evidence>
<protein>
    <recommendedName>
        <fullName evidence="2">Pyridoxal phosphate homeostasis protein</fullName>
        <shortName evidence="2">PLP homeostasis protein</shortName>
    </recommendedName>
</protein>
<keyword evidence="1 2" id="KW-0663">Pyridoxal phosphate</keyword>
<dbReference type="InterPro" id="IPR001608">
    <property type="entry name" value="Ala_racemase_N"/>
</dbReference>
<dbReference type="HAMAP" id="MF_02087">
    <property type="entry name" value="PLP_homeostasis"/>
    <property type="match status" value="1"/>
</dbReference>
<dbReference type="InterPro" id="IPR011078">
    <property type="entry name" value="PyrdxlP_homeostasis"/>
</dbReference>
<proteinExistence type="inferred from homology"/>
<dbReference type="GO" id="GO:0030170">
    <property type="term" value="F:pyridoxal phosphate binding"/>
    <property type="evidence" value="ECO:0007669"/>
    <property type="project" value="UniProtKB-UniRule"/>
</dbReference>
<accession>A0A5R9BE33</accession>
<dbReference type="SUPFAM" id="SSF51419">
    <property type="entry name" value="PLP-binding barrel"/>
    <property type="match status" value="1"/>
</dbReference>
<evidence type="ECO:0000256" key="2">
    <source>
        <dbReference type="HAMAP-Rule" id="MF_02087"/>
    </source>
</evidence>
<dbReference type="OrthoDB" id="9804072at2"/>
<comment type="function">
    <text evidence="2">Pyridoxal 5'-phosphate (PLP)-binding protein, which is involved in PLP homeostasis.</text>
</comment>
<dbReference type="Proteomes" id="UP000310458">
    <property type="component" value="Unassembled WGS sequence"/>
</dbReference>
<dbReference type="CDD" id="cd00635">
    <property type="entry name" value="PLPDE_III_YBL036c_like"/>
    <property type="match status" value="1"/>
</dbReference>
<evidence type="ECO:0000313" key="7">
    <source>
        <dbReference type="Proteomes" id="UP000310458"/>
    </source>
</evidence>
<reference evidence="6 7" key="1">
    <citation type="submission" date="2019-05" db="EMBL/GenBank/DDBJ databases">
        <title>Nesterenkonia sp. GY074 isolated from the Southern Atlantic Ocean.</title>
        <authorList>
            <person name="Zhang G."/>
        </authorList>
    </citation>
    <scope>NUCLEOTIDE SEQUENCE [LARGE SCALE GENOMIC DNA]</scope>
    <source>
        <strain evidence="6 7">GY074</strain>
    </source>
</reference>
<name>A0A5R9BE33_9MICC</name>
<dbReference type="Pfam" id="PF01168">
    <property type="entry name" value="Ala_racemase_N"/>
    <property type="match status" value="1"/>
</dbReference>
<dbReference type="AlphaFoldDB" id="A0A5R9BE33"/>
<comment type="similarity">
    <text evidence="2 3">Belongs to the pyridoxal phosphate-binding protein YggS/PROSC family.</text>
</comment>
<evidence type="ECO:0000256" key="3">
    <source>
        <dbReference type="RuleBase" id="RU004514"/>
    </source>
</evidence>
<feature type="domain" description="Alanine racemase N-terminal" evidence="5">
    <location>
        <begin position="82"/>
        <end position="322"/>
    </location>
</feature>
<comment type="caution">
    <text evidence="6">The sequence shown here is derived from an EMBL/GenBank/DDBJ whole genome shotgun (WGS) entry which is preliminary data.</text>
</comment>
<feature type="modified residue" description="N6-(pyridoxal phosphate)lysine" evidence="2">
    <location>
        <position position="109"/>
    </location>
</feature>
<organism evidence="6 7">
    <name type="scientific">Nesterenkonia salmonea</name>
    <dbReference type="NCBI Taxonomy" id="1804987"/>
    <lineage>
        <taxon>Bacteria</taxon>
        <taxon>Bacillati</taxon>
        <taxon>Actinomycetota</taxon>
        <taxon>Actinomycetes</taxon>
        <taxon>Micrococcales</taxon>
        <taxon>Micrococcaceae</taxon>
        <taxon>Nesterenkonia</taxon>
    </lineage>
</organism>
<dbReference type="NCBIfam" id="TIGR00044">
    <property type="entry name" value="YggS family pyridoxal phosphate-dependent enzyme"/>
    <property type="match status" value="1"/>
</dbReference>
<dbReference type="PANTHER" id="PTHR10146:SF14">
    <property type="entry name" value="PYRIDOXAL PHOSPHATE HOMEOSTASIS PROTEIN"/>
    <property type="match status" value="1"/>
</dbReference>